<reference evidence="3 4" key="1">
    <citation type="submission" date="2020-08" db="EMBL/GenBank/DDBJ databases">
        <title>Sequencing the genomes of 1000 actinobacteria strains.</title>
        <authorList>
            <person name="Klenk H.-P."/>
        </authorList>
    </citation>
    <scope>NUCLEOTIDE SEQUENCE [LARGE SCALE GENOMIC DNA]</scope>
    <source>
        <strain evidence="3 4">DSM 46659</strain>
    </source>
</reference>
<proteinExistence type="predicted"/>
<dbReference type="Pfam" id="PF07905">
    <property type="entry name" value="PucR"/>
    <property type="match status" value="1"/>
</dbReference>
<dbReference type="InterPro" id="IPR012914">
    <property type="entry name" value="PucR_dom"/>
</dbReference>
<keyword evidence="4" id="KW-1185">Reference proteome</keyword>
<dbReference type="PANTHER" id="PTHR33744">
    <property type="entry name" value="CARBOHYDRATE DIACID REGULATOR"/>
    <property type="match status" value="1"/>
</dbReference>
<dbReference type="Gene3D" id="1.10.10.2840">
    <property type="entry name" value="PucR C-terminal helix-turn-helix domain"/>
    <property type="match status" value="1"/>
</dbReference>
<organism evidence="3 4">
    <name type="scientific">Nocardiopsis mwathae</name>
    <dbReference type="NCBI Taxonomy" id="1472723"/>
    <lineage>
        <taxon>Bacteria</taxon>
        <taxon>Bacillati</taxon>
        <taxon>Actinomycetota</taxon>
        <taxon>Actinomycetes</taxon>
        <taxon>Streptosporangiales</taxon>
        <taxon>Nocardiopsidaceae</taxon>
        <taxon>Nocardiopsis</taxon>
    </lineage>
</organism>
<feature type="domain" description="PucR C-terminal helix-turn-helix" evidence="2">
    <location>
        <begin position="447"/>
        <end position="503"/>
    </location>
</feature>
<dbReference type="EMBL" id="JACHDS010000001">
    <property type="protein sequence ID" value="MBB6171517.1"/>
    <property type="molecule type" value="Genomic_DNA"/>
</dbReference>
<dbReference type="InterPro" id="IPR051448">
    <property type="entry name" value="CdaR-like_regulators"/>
</dbReference>
<feature type="domain" description="Purine catabolism PurC-like" evidence="1">
    <location>
        <begin position="30"/>
        <end position="135"/>
    </location>
</feature>
<evidence type="ECO:0000313" key="4">
    <source>
        <dbReference type="Proteomes" id="UP000546642"/>
    </source>
</evidence>
<dbReference type="Proteomes" id="UP000546642">
    <property type="component" value="Unassembled WGS sequence"/>
</dbReference>
<dbReference type="PANTHER" id="PTHR33744:SF1">
    <property type="entry name" value="DNA-BINDING TRANSCRIPTIONAL ACTIVATOR ADER"/>
    <property type="match status" value="1"/>
</dbReference>
<sequence>MTRMMPHRPSPRTVPLRTVAERRDLDLRTVVGAPNDAPQVRWALVSELPDPVPYLRGAELLLTAGVNMSTRPEDVRAYVAGLKRAGVAALGFGVTPVHDRLPPPLAEECRAQGLALLEVPRQTPFVAVSQAVGEALEELHVQDLRRLGEAHRALARAVTGAAPVERVVATLARALGCWTALAAGWVIARAGDVPPLSDDVVDLVEKVRRPGGPRSAKARLGGDEVFLHAVGGPTGAGEVLVVGRPAPLDPTDRAVLGTAVALLGLLAHGRSPAVRTPGRIITRLLLDPEPGAELAALLADLAGDAEEGVPADTFRVLRARWTGRRPAPPGAAPAAVAGTELVDAGEGELRAVLADLGDPEAHRAELERLHRAGWLAALSDPVAPAGLAGADRRAATLLTRAAAAGAPLLWPQGPDPLADAIDPERARAAARAILGPLGADTEDARGLRATLRAWLAHHGSWDRTAAEVGSHRNSVRYRIGRIERDLGADLADPEQRMRLWFALTRWEAPR</sequence>
<evidence type="ECO:0000313" key="3">
    <source>
        <dbReference type="EMBL" id="MBB6171517.1"/>
    </source>
</evidence>
<gene>
    <name evidence="3" type="ORF">HNR23_001577</name>
</gene>
<accession>A0A7W9YG64</accession>
<dbReference type="InterPro" id="IPR042070">
    <property type="entry name" value="PucR_C-HTH_sf"/>
</dbReference>
<evidence type="ECO:0000259" key="1">
    <source>
        <dbReference type="Pfam" id="PF07905"/>
    </source>
</evidence>
<dbReference type="Pfam" id="PF13556">
    <property type="entry name" value="HTH_30"/>
    <property type="match status" value="1"/>
</dbReference>
<evidence type="ECO:0008006" key="5">
    <source>
        <dbReference type="Google" id="ProtNLM"/>
    </source>
</evidence>
<comment type="caution">
    <text evidence="3">The sequence shown here is derived from an EMBL/GenBank/DDBJ whole genome shotgun (WGS) entry which is preliminary data.</text>
</comment>
<dbReference type="AlphaFoldDB" id="A0A7W9YG64"/>
<protein>
    <recommendedName>
        <fullName evidence="5">PucR family transcriptional regulator</fullName>
    </recommendedName>
</protein>
<name>A0A7W9YG64_9ACTN</name>
<dbReference type="InterPro" id="IPR025736">
    <property type="entry name" value="PucR_C-HTH_dom"/>
</dbReference>
<evidence type="ECO:0000259" key="2">
    <source>
        <dbReference type="Pfam" id="PF13556"/>
    </source>
</evidence>